<organism evidence="5 6">
    <name type="scientific">Bacillus manliponensis</name>
    <dbReference type="NCBI Taxonomy" id="574376"/>
    <lineage>
        <taxon>Bacteria</taxon>
        <taxon>Bacillati</taxon>
        <taxon>Bacillota</taxon>
        <taxon>Bacilli</taxon>
        <taxon>Bacillales</taxon>
        <taxon>Bacillaceae</taxon>
        <taxon>Bacillus</taxon>
        <taxon>Bacillus cereus group</taxon>
    </lineage>
</organism>
<dbReference type="InterPro" id="IPR051531">
    <property type="entry name" value="N-acetyltransferase"/>
</dbReference>
<name>A0A073JWH5_9BACI</name>
<proteinExistence type="inferred from homology"/>
<feature type="domain" description="N-acetyltransferase" evidence="4">
    <location>
        <begin position="3"/>
        <end position="169"/>
    </location>
</feature>
<dbReference type="Proteomes" id="UP000027822">
    <property type="component" value="Unassembled WGS sequence"/>
</dbReference>
<dbReference type="PANTHER" id="PTHR43792">
    <property type="entry name" value="GNAT FAMILY, PUTATIVE (AFU_ORTHOLOGUE AFUA_3G00765)-RELATED-RELATED"/>
    <property type="match status" value="1"/>
</dbReference>
<reference evidence="5 6" key="1">
    <citation type="submission" date="2014-06" db="EMBL/GenBank/DDBJ databases">
        <title>Draft genome sequence of Bacillus manliponensis JCM 15802 (MCCC 1A00708).</title>
        <authorList>
            <person name="Lai Q."/>
            <person name="Liu Y."/>
            <person name="Shao Z."/>
        </authorList>
    </citation>
    <scope>NUCLEOTIDE SEQUENCE [LARGE SCALE GENOMIC DNA]</scope>
    <source>
        <strain evidence="5 6">JCM 15802</strain>
    </source>
</reference>
<keyword evidence="6" id="KW-1185">Reference proteome</keyword>
<evidence type="ECO:0000259" key="4">
    <source>
        <dbReference type="PROSITE" id="PS51186"/>
    </source>
</evidence>
<dbReference type="GO" id="GO:0008999">
    <property type="term" value="F:protein-N-terminal-alanine acetyltransferase activity"/>
    <property type="evidence" value="ECO:0007669"/>
    <property type="project" value="TreeGrafter"/>
</dbReference>
<dbReference type="STRING" id="574376.BAMA_03880"/>
<dbReference type="OrthoDB" id="9801656at2"/>
<comment type="similarity">
    <text evidence="3">Belongs to the acetyltransferase family. RimJ subfamily.</text>
</comment>
<accession>A0A073JWH5</accession>
<dbReference type="PROSITE" id="PS51186">
    <property type="entry name" value="GNAT"/>
    <property type="match status" value="1"/>
</dbReference>
<keyword evidence="1 5" id="KW-0808">Transferase</keyword>
<evidence type="ECO:0000256" key="1">
    <source>
        <dbReference type="ARBA" id="ARBA00022679"/>
    </source>
</evidence>
<evidence type="ECO:0000256" key="2">
    <source>
        <dbReference type="ARBA" id="ARBA00023315"/>
    </source>
</evidence>
<sequence length="169" mass="19406">MNISLHPLQMSDAEQLFQFELVNKEFFEETVPPRGDGYYHFENFKAQLKSLLDEQTQGSSYFYLIRNKQNAIVGRINLTDIDISENLGYLGYRIGANYTGNGIAGKALRSLLDQVAQKGIQQIKAQTTTHNIASQKVLENNGFRYIDTDKEEFEISGQKVSFVYYTWQQ</sequence>
<protein>
    <submittedName>
        <fullName evidence="5">Acetyltransferase</fullName>
    </submittedName>
</protein>
<dbReference type="InterPro" id="IPR016181">
    <property type="entry name" value="Acyl_CoA_acyltransferase"/>
</dbReference>
<dbReference type="InterPro" id="IPR000182">
    <property type="entry name" value="GNAT_dom"/>
</dbReference>
<dbReference type="Pfam" id="PF13302">
    <property type="entry name" value="Acetyltransf_3"/>
    <property type="match status" value="1"/>
</dbReference>
<dbReference type="SUPFAM" id="SSF55729">
    <property type="entry name" value="Acyl-CoA N-acyltransferases (Nat)"/>
    <property type="match status" value="1"/>
</dbReference>
<gene>
    <name evidence="5" type="ORF">BAMA_03880</name>
</gene>
<evidence type="ECO:0000256" key="3">
    <source>
        <dbReference type="ARBA" id="ARBA00038502"/>
    </source>
</evidence>
<comment type="caution">
    <text evidence="5">The sequence shown here is derived from an EMBL/GenBank/DDBJ whole genome shotgun (WGS) entry which is preliminary data.</text>
</comment>
<evidence type="ECO:0000313" key="5">
    <source>
        <dbReference type="EMBL" id="KEK18655.1"/>
    </source>
</evidence>
<evidence type="ECO:0000313" key="6">
    <source>
        <dbReference type="Proteomes" id="UP000027822"/>
    </source>
</evidence>
<dbReference type="Gene3D" id="3.40.630.30">
    <property type="match status" value="1"/>
</dbReference>
<dbReference type="eggNOG" id="COG1670">
    <property type="taxonomic scope" value="Bacteria"/>
</dbReference>
<dbReference type="PANTHER" id="PTHR43792:SF8">
    <property type="entry name" value="[RIBOSOMAL PROTEIN US5]-ALANINE N-ACETYLTRANSFERASE"/>
    <property type="match status" value="1"/>
</dbReference>
<dbReference type="GO" id="GO:0005737">
    <property type="term" value="C:cytoplasm"/>
    <property type="evidence" value="ECO:0007669"/>
    <property type="project" value="TreeGrafter"/>
</dbReference>
<dbReference type="RefSeq" id="WP_034640229.1">
    <property type="nucleotide sequence ID" value="NZ_CBCSJC010000017.1"/>
</dbReference>
<dbReference type="EMBL" id="JOTN01000012">
    <property type="protein sequence ID" value="KEK18655.1"/>
    <property type="molecule type" value="Genomic_DNA"/>
</dbReference>
<dbReference type="AlphaFoldDB" id="A0A073JWH5"/>
<keyword evidence="2" id="KW-0012">Acyltransferase</keyword>